<organism evidence="3 4">
    <name type="scientific">Paxillus rubicundulus Ve08.2h10</name>
    <dbReference type="NCBI Taxonomy" id="930991"/>
    <lineage>
        <taxon>Eukaryota</taxon>
        <taxon>Fungi</taxon>
        <taxon>Dikarya</taxon>
        <taxon>Basidiomycota</taxon>
        <taxon>Agaricomycotina</taxon>
        <taxon>Agaricomycetes</taxon>
        <taxon>Agaricomycetidae</taxon>
        <taxon>Boletales</taxon>
        <taxon>Paxilineae</taxon>
        <taxon>Paxillaceae</taxon>
        <taxon>Paxillus</taxon>
    </lineage>
</organism>
<evidence type="ECO:0000313" key="3">
    <source>
        <dbReference type="EMBL" id="KIK91786.1"/>
    </source>
</evidence>
<feature type="domain" description="DNA helicase Pif1-like DEAD-box helicase" evidence="2">
    <location>
        <begin position="1"/>
        <end position="74"/>
    </location>
</feature>
<keyword evidence="1" id="KW-0067">ATP-binding</keyword>
<dbReference type="HOGENOM" id="CLU_001324_8_2_1"/>
<reference evidence="3 4" key="1">
    <citation type="submission" date="2014-04" db="EMBL/GenBank/DDBJ databases">
        <authorList>
            <consortium name="DOE Joint Genome Institute"/>
            <person name="Kuo A."/>
            <person name="Kohler A."/>
            <person name="Jargeat P."/>
            <person name="Nagy L.G."/>
            <person name="Floudas D."/>
            <person name="Copeland A."/>
            <person name="Barry K.W."/>
            <person name="Cichocki N."/>
            <person name="Veneault-Fourrey C."/>
            <person name="LaButti K."/>
            <person name="Lindquist E.A."/>
            <person name="Lipzen A."/>
            <person name="Lundell T."/>
            <person name="Morin E."/>
            <person name="Murat C."/>
            <person name="Sun H."/>
            <person name="Tunlid A."/>
            <person name="Henrissat B."/>
            <person name="Grigoriev I.V."/>
            <person name="Hibbett D.S."/>
            <person name="Martin F."/>
            <person name="Nordberg H.P."/>
            <person name="Cantor M.N."/>
            <person name="Hua S.X."/>
        </authorList>
    </citation>
    <scope>NUCLEOTIDE SEQUENCE [LARGE SCALE GENOMIC DNA]</scope>
    <source>
        <strain evidence="3 4">Ve08.2h10</strain>
    </source>
</reference>
<dbReference type="OrthoDB" id="3366231at2759"/>
<keyword evidence="1" id="KW-0347">Helicase</keyword>
<keyword evidence="1" id="KW-0234">DNA repair</keyword>
<dbReference type="InterPro" id="IPR010285">
    <property type="entry name" value="DNA_helicase_pif1-like_DEAD"/>
</dbReference>
<comment type="catalytic activity">
    <reaction evidence="1">
        <text>ATP + H2O = ADP + phosphate + H(+)</text>
        <dbReference type="Rhea" id="RHEA:13065"/>
        <dbReference type="ChEBI" id="CHEBI:15377"/>
        <dbReference type="ChEBI" id="CHEBI:15378"/>
        <dbReference type="ChEBI" id="CHEBI:30616"/>
        <dbReference type="ChEBI" id="CHEBI:43474"/>
        <dbReference type="ChEBI" id="CHEBI:456216"/>
        <dbReference type="EC" id="5.6.2.3"/>
    </reaction>
</comment>
<evidence type="ECO:0000259" key="2">
    <source>
        <dbReference type="Pfam" id="PF05970"/>
    </source>
</evidence>
<reference evidence="4" key="2">
    <citation type="submission" date="2015-01" db="EMBL/GenBank/DDBJ databases">
        <title>Evolutionary Origins and Diversification of the Mycorrhizal Mutualists.</title>
        <authorList>
            <consortium name="DOE Joint Genome Institute"/>
            <consortium name="Mycorrhizal Genomics Consortium"/>
            <person name="Kohler A."/>
            <person name="Kuo A."/>
            <person name="Nagy L.G."/>
            <person name="Floudas D."/>
            <person name="Copeland A."/>
            <person name="Barry K.W."/>
            <person name="Cichocki N."/>
            <person name="Veneault-Fourrey C."/>
            <person name="LaButti K."/>
            <person name="Lindquist E.A."/>
            <person name="Lipzen A."/>
            <person name="Lundell T."/>
            <person name="Morin E."/>
            <person name="Murat C."/>
            <person name="Riley R."/>
            <person name="Ohm R."/>
            <person name="Sun H."/>
            <person name="Tunlid A."/>
            <person name="Henrissat B."/>
            <person name="Grigoriev I.V."/>
            <person name="Hibbett D.S."/>
            <person name="Martin F."/>
        </authorList>
    </citation>
    <scope>NUCLEOTIDE SEQUENCE [LARGE SCALE GENOMIC DNA]</scope>
    <source>
        <strain evidence="4">Ve08.2h10</strain>
    </source>
</reference>
<dbReference type="GO" id="GO:0005524">
    <property type="term" value="F:ATP binding"/>
    <property type="evidence" value="ECO:0007669"/>
    <property type="project" value="UniProtKB-KW"/>
</dbReference>
<keyword evidence="4" id="KW-1185">Reference proteome</keyword>
<evidence type="ECO:0000313" key="4">
    <source>
        <dbReference type="Proteomes" id="UP000054538"/>
    </source>
</evidence>
<protein>
    <recommendedName>
        <fullName evidence="1">ATP-dependent DNA helicase</fullName>
        <ecNumber evidence="1">5.6.2.3</ecNumber>
    </recommendedName>
</protein>
<name>A0A0D0DTD2_9AGAM</name>
<dbReference type="GO" id="GO:0043139">
    <property type="term" value="F:5'-3' DNA helicase activity"/>
    <property type="evidence" value="ECO:0007669"/>
    <property type="project" value="UniProtKB-EC"/>
</dbReference>
<dbReference type="STRING" id="930991.A0A0D0DTD2"/>
<keyword evidence="1" id="KW-0233">DNA recombination</keyword>
<feature type="non-terminal residue" evidence="3">
    <location>
        <position position="1"/>
    </location>
</feature>
<comment type="similarity">
    <text evidence="1">Belongs to the helicase family.</text>
</comment>
<dbReference type="GO" id="GO:0000723">
    <property type="term" value="P:telomere maintenance"/>
    <property type="evidence" value="ECO:0007669"/>
    <property type="project" value="InterPro"/>
</dbReference>
<dbReference type="Pfam" id="PF05970">
    <property type="entry name" value="PIF1"/>
    <property type="match status" value="1"/>
</dbReference>
<dbReference type="GO" id="GO:0006310">
    <property type="term" value="P:DNA recombination"/>
    <property type="evidence" value="ECO:0007669"/>
    <property type="project" value="UniProtKB-KW"/>
</dbReference>
<dbReference type="AlphaFoldDB" id="A0A0D0DTD2"/>
<feature type="non-terminal residue" evidence="3">
    <location>
        <position position="77"/>
    </location>
</feature>
<evidence type="ECO:0000256" key="1">
    <source>
        <dbReference type="RuleBase" id="RU363044"/>
    </source>
</evidence>
<keyword evidence="1" id="KW-0227">DNA damage</keyword>
<comment type="cofactor">
    <cofactor evidence="1">
        <name>Mg(2+)</name>
        <dbReference type="ChEBI" id="CHEBI:18420"/>
    </cofactor>
</comment>
<dbReference type="EC" id="5.6.2.3" evidence="1"/>
<dbReference type="GO" id="GO:0006281">
    <property type="term" value="P:DNA repair"/>
    <property type="evidence" value="ECO:0007669"/>
    <property type="project" value="UniProtKB-KW"/>
</dbReference>
<sequence>ADLLHSATAVMWDQLPMINRAGWECADELCRALCHRPKSPFGGLAFIAGGDFCQVAPVMPGGGETATLAASVKSLPL</sequence>
<keyword evidence="1" id="KW-0547">Nucleotide-binding</keyword>
<dbReference type="Proteomes" id="UP000054538">
    <property type="component" value="Unassembled WGS sequence"/>
</dbReference>
<accession>A0A0D0DTD2</accession>
<dbReference type="EMBL" id="KN825348">
    <property type="protein sequence ID" value="KIK91786.1"/>
    <property type="molecule type" value="Genomic_DNA"/>
</dbReference>
<gene>
    <name evidence="3" type="ORF">PAXRUDRAFT_45944</name>
</gene>
<proteinExistence type="inferred from homology"/>
<keyword evidence="1" id="KW-0378">Hydrolase</keyword>
<dbReference type="GO" id="GO:0016887">
    <property type="term" value="F:ATP hydrolysis activity"/>
    <property type="evidence" value="ECO:0007669"/>
    <property type="project" value="RHEA"/>
</dbReference>
<dbReference type="InParanoid" id="A0A0D0DTD2"/>